<gene>
    <name evidence="1" type="ORF">HGRIS_010040</name>
</gene>
<keyword evidence="2" id="KW-1185">Reference proteome</keyword>
<dbReference type="EMBL" id="JASNQZ010000012">
    <property type="protein sequence ID" value="KAL0950032.1"/>
    <property type="molecule type" value="Genomic_DNA"/>
</dbReference>
<evidence type="ECO:0000313" key="2">
    <source>
        <dbReference type="Proteomes" id="UP001556367"/>
    </source>
</evidence>
<comment type="caution">
    <text evidence="1">The sequence shown here is derived from an EMBL/GenBank/DDBJ whole genome shotgun (WGS) entry which is preliminary data.</text>
</comment>
<accession>A0ABR3J332</accession>
<sequence>MVTTVARCSDTLEILDLSIDGYTRYGFSSGESTTLPDVIRLPRLHTLRLTNLHGGPLCQRICNRIDAPNLVDLYFKADCNTVINSAPFMAILERPGCTLKSLKVFVGSFFEEALLDALAILPSLTSLVIRGDTAYNPCTPHHPATHHIMTCERILKSLESPICPLLETVSFVTCQLYENSLSRMIRARTGTTRINSVRSLKRVDVVFPPVDIQPGDDFGEGWLGEIQALRNSGLDLRLRYPPQTWKPVTDVAEHWTGISYDAPTDLRNV</sequence>
<organism evidence="1 2">
    <name type="scientific">Hohenbuehelia grisea</name>
    <dbReference type="NCBI Taxonomy" id="104357"/>
    <lineage>
        <taxon>Eukaryota</taxon>
        <taxon>Fungi</taxon>
        <taxon>Dikarya</taxon>
        <taxon>Basidiomycota</taxon>
        <taxon>Agaricomycotina</taxon>
        <taxon>Agaricomycetes</taxon>
        <taxon>Agaricomycetidae</taxon>
        <taxon>Agaricales</taxon>
        <taxon>Pleurotineae</taxon>
        <taxon>Pleurotaceae</taxon>
        <taxon>Hohenbuehelia</taxon>
    </lineage>
</organism>
<proteinExistence type="predicted"/>
<reference evidence="2" key="1">
    <citation type="submission" date="2024-06" db="EMBL/GenBank/DDBJ databases">
        <title>Multi-omics analyses provide insights into the biosynthesis of the anticancer antibiotic pleurotin in Hohenbuehelia grisea.</title>
        <authorList>
            <person name="Weaver J.A."/>
            <person name="Alberti F."/>
        </authorList>
    </citation>
    <scope>NUCLEOTIDE SEQUENCE [LARGE SCALE GENOMIC DNA]</scope>
    <source>
        <strain evidence="2">T-177</strain>
    </source>
</reference>
<protein>
    <submittedName>
        <fullName evidence="1">Uncharacterized protein</fullName>
    </submittedName>
</protein>
<dbReference type="Proteomes" id="UP001556367">
    <property type="component" value="Unassembled WGS sequence"/>
</dbReference>
<evidence type="ECO:0000313" key="1">
    <source>
        <dbReference type="EMBL" id="KAL0950032.1"/>
    </source>
</evidence>
<name>A0ABR3J332_9AGAR</name>